<reference evidence="2" key="1">
    <citation type="submission" date="2022-11" db="UniProtKB">
        <authorList>
            <consortium name="WormBaseParasite"/>
        </authorList>
    </citation>
    <scope>IDENTIFICATION</scope>
</reference>
<accession>A0A915KBI9</accession>
<proteinExistence type="predicted"/>
<organism evidence="1 2">
    <name type="scientific">Romanomermis culicivorax</name>
    <name type="common">Nematode worm</name>
    <dbReference type="NCBI Taxonomy" id="13658"/>
    <lineage>
        <taxon>Eukaryota</taxon>
        <taxon>Metazoa</taxon>
        <taxon>Ecdysozoa</taxon>
        <taxon>Nematoda</taxon>
        <taxon>Enoplea</taxon>
        <taxon>Dorylaimia</taxon>
        <taxon>Mermithida</taxon>
        <taxon>Mermithoidea</taxon>
        <taxon>Mermithidae</taxon>
        <taxon>Romanomermis</taxon>
    </lineage>
</organism>
<keyword evidence="1" id="KW-1185">Reference proteome</keyword>
<evidence type="ECO:0000313" key="2">
    <source>
        <dbReference type="WBParaSite" id="nRc.2.0.1.t35735-RA"/>
    </source>
</evidence>
<name>A0A915KBI9_ROMCU</name>
<dbReference type="Proteomes" id="UP000887565">
    <property type="component" value="Unplaced"/>
</dbReference>
<protein>
    <submittedName>
        <fullName evidence="2">Uncharacterized protein</fullName>
    </submittedName>
</protein>
<sequence>MGLHMTYGSPSKPCMQVQLKMNSSDVLCDSKILIIWIIRIGNWFQFCQSLTYDSKCPGYCRCTCSAFGVSPQAVDAAKSGEKRL</sequence>
<evidence type="ECO:0000313" key="1">
    <source>
        <dbReference type="Proteomes" id="UP000887565"/>
    </source>
</evidence>
<dbReference type="WBParaSite" id="nRc.2.0.1.t35735-RA">
    <property type="protein sequence ID" value="nRc.2.0.1.t35735-RA"/>
    <property type="gene ID" value="nRc.2.0.1.g35735"/>
</dbReference>
<dbReference type="AlphaFoldDB" id="A0A915KBI9"/>